<gene>
    <name evidence="2" type="ORF">AB0763_00055</name>
</gene>
<name>A0AB39HG75_9VIBR</name>
<keyword evidence="1" id="KW-0472">Membrane</keyword>
<feature type="transmembrane region" description="Helical" evidence="1">
    <location>
        <begin position="7"/>
        <end position="24"/>
    </location>
</feature>
<dbReference type="EMBL" id="CP162601">
    <property type="protein sequence ID" value="XDK25095.1"/>
    <property type="molecule type" value="Genomic_DNA"/>
</dbReference>
<protein>
    <submittedName>
        <fullName evidence="2">Uncharacterized protein</fullName>
    </submittedName>
</protein>
<dbReference type="RefSeq" id="WP_306102292.1">
    <property type="nucleotide sequence ID" value="NZ_CP162601.1"/>
</dbReference>
<evidence type="ECO:0000256" key="1">
    <source>
        <dbReference type="SAM" id="Phobius"/>
    </source>
</evidence>
<dbReference type="PROSITE" id="PS51257">
    <property type="entry name" value="PROKAR_LIPOPROTEIN"/>
    <property type="match status" value="1"/>
</dbReference>
<keyword evidence="1" id="KW-1133">Transmembrane helix</keyword>
<organism evidence="2">
    <name type="scientific">Vibrio sp. HB236076</name>
    <dbReference type="NCBI Taxonomy" id="3232307"/>
    <lineage>
        <taxon>Bacteria</taxon>
        <taxon>Pseudomonadati</taxon>
        <taxon>Pseudomonadota</taxon>
        <taxon>Gammaproteobacteria</taxon>
        <taxon>Vibrionales</taxon>
        <taxon>Vibrionaceae</taxon>
        <taxon>Vibrio</taxon>
    </lineage>
</organism>
<dbReference type="KEGG" id="vih:AB0763_00055"/>
<feature type="transmembrane region" description="Helical" evidence="1">
    <location>
        <begin position="30"/>
        <end position="48"/>
    </location>
</feature>
<keyword evidence="1" id="KW-0812">Transmembrane</keyword>
<evidence type="ECO:0000313" key="2">
    <source>
        <dbReference type="EMBL" id="XDK25095.1"/>
    </source>
</evidence>
<reference evidence="2" key="1">
    <citation type="submission" date="2024-07" db="EMBL/GenBank/DDBJ databases">
        <title>Genome Analysis of a Potential Novel Vibrio Species Secreting pH- and Thermo-stable Alginate Lyase and its Application in Producing Alginate Oligosaccharides.</title>
        <authorList>
            <person name="Huang H."/>
            <person name="Bao K."/>
        </authorList>
    </citation>
    <scope>NUCLEOTIDE SEQUENCE</scope>
    <source>
        <strain evidence="2">HB236076</strain>
    </source>
</reference>
<proteinExistence type="predicted"/>
<sequence>MTHIDRLTIYSVLCFITACSLFIVPMSGVFALPMIGLLAAIIGILVEMHDWPGWEC</sequence>
<dbReference type="AlphaFoldDB" id="A0AB39HG75"/>
<accession>A0AB39HG75</accession>